<dbReference type="InterPro" id="IPR005594">
    <property type="entry name" value="YadA_C"/>
</dbReference>
<keyword evidence="6" id="KW-0472">Membrane</keyword>
<feature type="domain" description="Trimeric autotransporter adhesin YadA-like C-terminal membrane anchor" evidence="9">
    <location>
        <begin position="197"/>
        <end position="248"/>
    </location>
</feature>
<dbReference type="Gene3D" id="2.150.10.10">
    <property type="entry name" value="Serralysin-like metalloprotease, C-terminal"/>
    <property type="match status" value="1"/>
</dbReference>
<keyword evidence="7" id="KW-0998">Cell outer membrane</keyword>
<dbReference type="AlphaFoldDB" id="D0WBR7"/>
<evidence type="ECO:0000259" key="9">
    <source>
        <dbReference type="Pfam" id="PF03895"/>
    </source>
</evidence>
<evidence type="ECO:0000256" key="8">
    <source>
        <dbReference type="SAM" id="SignalP"/>
    </source>
</evidence>
<dbReference type="Proteomes" id="UP000003843">
    <property type="component" value="Unassembled WGS sequence"/>
</dbReference>
<dbReference type="GO" id="GO:0009986">
    <property type="term" value="C:cell surface"/>
    <property type="evidence" value="ECO:0007669"/>
    <property type="project" value="UniProtKB-SubCell"/>
</dbReference>
<comment type="caution">
    <text evidence="10">The sequence shown here is derived from an EMBL/GenBank/DDBJ whole genome shotgun (WGS) entry which is preliminary data.</text>
</comment>
<protein>
    <submittedName>
        <fullName evidence="10">YadA-like domain protein</fullName>
    </submittedName>
</protein>
<organism evidence="10 11">
    <name type="scientific">Neisseria lactamica ATCC 23970</name>
    <dbReference type="NCBI Taxonomy" id="546265"/>
    <lineage>
        <taxon>Bacteria</taxon>
        <taxon>Pseudomonadati</taxon>
        <taxon>Pseudomonadota</taxon>
        <taxon>Betaproteobacteria</taxon>
        <taxon>Neisseriales</taxon>
        <taxon>Neisseriaceae</taxon>
        <taxon>Neisseria</taxon>
    </lineage>
</organism>
<dbReference type="EMBL" id="ACEQ02000025">
    <property type="protein sequence ID" value="EEZ75022.1"/>
    <property type="molecule type" value="Genomic_DNA"/>
</dbReference>
<evidence type="ECO:0000256" key="5">
    <source>
        <dbReference type="ARBA" id="ARBA00022729"/>
    </source>
</evidence>
<dbReference type="Gene3D" id="3.30.1300.30">
    <property type="entry name" value="GSPII I/J protein-like"/>
    <property type="match status" value="1"/>
</dbReference>
<feature type="chain" id="PRO_5003018541" evidence="8">
    <location>
        <begin position="34"/>
        <end position="316"/>
    </location>
</feature>
<dbReference type="Pfam" id="PF03895">
    <property type="entry name" value="YadA_anchor"/>
    <property type="match status" value="1"/>
</dbReference>
<name>D0WBR7_NEILA</name>
<comment type="subcellular location">
    <subcellularLocation>
        <location evidence="2">Cell outer membrane</location>
    </subcellularLocation>
    <subcellularLocation>
        <location evidence="1">Cell surface</location>
    </subcellularLocation>
</comment>
<reference evidence="10 11" key="1">
    <citation type="submission" date="2009-10" db="EMBL/GenBank/DDBJ databases">
        <authorList>
            <person name="Weinstock G."/>
            <person name="Sodergren E."/>
            <person name="Clifton S."/>
            <person name="Fulton L."/>
            <person name="Fulton B."/>
            <person name="Courtney L."/>
            <person name="Fronick C."/>
            <person name="Harrison M."/>
            <person name="Strong C."/>
            <person name="Farmer C."/>
            <person name="Delahaunty K."/>
            <person name="Markovic C."/>
            <person name="Hall O."/>
            <person name="Minx P."/>
            <person name="Tomlinson C."/>
            <person name="Mitreva M."/>
            <person name="Nelson J."/>
            <person name="Hou S."/>
            <person name="Wollam A."/>
            <person name="Pepin K.H."/>
            <person name="Johnson M."/>
            <person name="Bhonagiri V."/>
            <person name="Nash W.E."/>
            <person name="Warren W."/>
            <person name="Chinwalla A."/>
            <person name="Mardis E.R."/>
            <person name="Wilson R.K."/>
        </authorList>
    </citation>
    <scope>NUCLEOTIDE SEQUENCE [LARGE SCALE GENOMIC DNA]</scope>
    <source>
        <strain evidence="10 11">ATCC 23970</strain>
    </source>
</reference>
<gene>
    <name evidence="10" type="ORF">NEILACOT_04994</name>
</gene>
<evidence type="ECO:0000313" key="11">
    <source>
        <dbReference type="Proteomes" id="UP000003843"/>
    </source>
</evidence>
<dbReference type="SUPFAM" id="SSF54523">
    <property type="entry name" value="Pili subunits"/>
    <property type="match status" value="1"/>
</dbReference>
<evidence type="ECO:0000256" key="4">
    <source>
        <dbReference type="ARBA" id="ARBA00022692"/>
    </source>
</evidence>
<dbReference type="SUPFAM" id="SSF101967">
    <property type="entry name" value="Adhesin YadA, collagen-binding domain"/>
    <property type="match status" value="1"/>
</dbReference>
<proteinExistence type="predicted"/>
<sequence length="316" mass="34271">MTRTDKKHTAISKLILTAAATGIGISAVPYAQADGNGATSIRKLMIENPIDDDNKKTVVDTYDPDNVITYGDVTIGYDGNETLITNISRGGLYSGSTDAVTGDQLYQLYLDVPEKIEKKLGEFIQDLPGKFNESGSDVKIEYSEETSRLTLTLSDKLKEKIDNMSSERISSIEQKVDKLDKSMNGGIAKAGAIALLPQPTYAGHSMVSASTAHYNGEQALAIGYSSLSDNGKVILKAGASFNFSGNNTKNRYLERLSAINGDLPPSIPIGTQPIVKMPHLQTGAAFWILYADHILKLPICILRLLQQIKDSDVLQR</sequence>
<evidence type="ECO:0000256" key="7">
    <source>
        <dbReference type="ARBA" id="ARBA00023237"/>
    </source>
</evidence>
<evidence type="ECO:0000256" key="1">
    <source>
        <dbReference type="ARBA" id="ARBA00004241"/>
    </source>
</evidence>
<keyword evidence="3" id="KW-1134">Transmembrane beta strand</keyword>
<keyword evidence="4" id="KW-0812">Transmembrane</keyword>
<evidence type="ECO:0000256" key="2">
    <source>
        <dbReference type="ARBA" id="ARBA00004442"/>
    </source>
</evidence>
<evidence type="ECO:0000313" key="10">
    <source>
        <dbReference type="EMBL" id="EEZ75022.1"/>
    </source>
</evidence>
<evidence type="ECO:0000256" key="6">
    <source>
        <dbReference type="ARBA" id="ARBA00023136"/>
    </source>
</evidence>
<keyword evidence="5 8" id="KW-0732">Signal</keyword>
<accession>D0WBR7</accession>
<dbReference type="InterPro" id="IPR045584">
    <property type="entry name" value="Pilin-like"/>
</dbReference>
<feature type="signal peptide" evidence="8">
    <location>
        <begin position="1"/>
        <end position="33"/>
    </location>
</feature>
<dbReference type="GO" id="GO:0009279">
    <property type="term" value="C:cell outer membrane"/>
    <property type="evidence" value="ECO:0007669"/>
    <property type="project" value="UniProtKB-SubCell"/>
</dbReference>
<dbReference type="InterPro" id="IPR011049">
    <property type="entry name" value="Serralysin-like_metalloprot_C"/>
</dbReference>
<evidence type="ECO:0000256" key="3">
    <source>
        <dbReference type="ARBA" id="ARBA00022452"/>
    </source>
</evidence>